<comment type="pathway">
    <text evidence="7 8">Purine metabolism; AMP biosynthesis via de novo pathway; AMP from IMP: step 1/2.</text>
</comment>
<comment type="cofactor">
    <cofactor evidence="7">
        <name>Mg(2+)</name>
        <dbReference type="ChEBI" id="CHEBI:18420"/>
    </cofactor>
    <text evidence="7">Binds 1 Mg(2+) ion per subunit.</text>
</comment>
<feature type="active site" description="Proton donor" evidence="7">
    <location>
        <position position="40"/>
    </location>
</feature>
<dbReference type="InterPro" id="IPR018220">
    <property type="entry name" value="Adenylosuccin_syn_GTP-bd"/>
</dbReference>
<protein>
    <recommendedName>
        <fullName evidence="7 8">Adenylosuccinate synthetase</fullName>
        <shortName evidence="7">AMPSase</shortName>
        <shortName evidence="7">AdSS</shortName>
        <ecNumber evidence="7 8">6.3.4.4</ecNumber>
    </recommendedName>
    <alternativeName>
        <fullName evidence="7">IMP--aspartate ligase</fullName>
    </alternativeName>
</protein>
<dbReference type="Gene3D" id="1.10.300.10">
    <property type="entry name" value="Adenylosuccinate Synthetase, subunit A, domain 2"/>
    <property type="match status" value="1"/>
</dbReference>
<dbReference type="PANTHER" id="PTHR11846:SF0">
    <property type="entry name" value="ADENYLOSUCCINATE SYNTHETASE"/>
    <property type="match status" value="1"/>
</dbReference>
<comment type="subunit">
    <text evidence="7">Homodimer.</text>
</comment>
<feature type="binding site" description="in other chain" evidence="7">
    <location>
        <begin position="37"/>
        <end position="40"/>
    </location>
    <ligand>
        <name>IMP</name>
        <dbReference type="ChEBI" id="CHEBI:58053"/>
        <note>ligand shared between dimeric partners</note>
    </ligand>
</feature>
<feature type="binding site" evidence="7">
    <location>
        <position position="141"/>
    </location>
    <ligand>
        <name>IMP</name>
        <dbReference type="ChEBI" id="CHEBI:58053"/>
        <note>ligand shared between dimeric partners</note>
    </ligand>
</feature>
<feature type="binding site" evidence="7">
    <location>
        <begin position="11"/>
        <end position="17"/>
    </location>
    <ligand>
        <name>GTP</name>
        <dbReference type="ChEBI" id="CHEBI:37565"/>
    </ligand>
</feature>
<comment type="similarity">
    <text evidence="7 8">Belongs to the adenylosuccinate synthetase family.</text>
</comment>
<dbReference type="Proteomes" id="UP001272052">
    <property type="component" value="Unassembled WGS sequence"/>
</dbReference>
<feature type="binding site" description="in other chain" evidence="7">
    <location>
        <position position="223"/>
    </location>
    <ligand>
        <name>IMP</name>
        <dbReference type="ChEBI" id="CHEBI:58053"/>
        <note>ligand shared between dimeric partners</note>
    </ligand>
</feature>
<dbReference type="InterPro" id="IPR042111">
    <property type="entry name" value="Adenylosuccinate_synth_dom3"/>
</dbReference>
<dbReference type="EC" id="6.3.4.4" evidence="7 8"/>
<dbReference type="RefSeq" id="WP_318785129.1">
    <property type="nucleotide sequence ID" value="NZ_JAWDKC010000007.1"/>
</dbReference>
<accession>A0ABU3VMZ1</accession>
<dbReference type="InterPro" id="IPR001114">
    <property type="entry name" value="Adenylosuccinate_synthetase"/>
</dbReference>
<dbReference type="SMART" id="SM00788">
    <property type="entry name" value="Adenylsucc_synt"/>
    <property type="match status" value="1"/>
</dbReference>
<comment type="caution">
    <text evidence="9">The sequence shown here is derived from an EMBL/GenBank/DDBJ whole genome shotgun (WGS) entry which is preliminary data.</text>
</comment>
<dbReference type="SUPFAM" id="SSF52540">
    <property type="entry name" value="P-loop containing nucleoside triphosphate hydrolases"/>
    <property type="match status" value="1"/>
</dbReference>
<dbReference type="NCBIfam" id="TIGR00184">
    <property type="entry name" value="purA"/>
    <property type="match status" value="1"/>
</dbReference>
<feature type="binding site" evidence="7">
    <location>
        <begin position="298"/>
        <end position="304"/>
    </location>
    <ligand>
        <name>substrate</name>
    </ligand>
</feature>
<dbReference type="EMBL" id="JAWDKC010000007">
    <property type="protein sequence ID" value="MDV0444725.1"/>
    <property type="molecule type" value="Genomic_DNA"/>
</dbReference>
<feature type="binding site" description="in other chain" evidence="7">
    <location>
        <position position="302"/>
    </location>
    <ligand>
        <name>IMP</name>
        <dbReference type="ChEBI" id="CHEBI:58053"/>
        <note>ligand shared between dimeric partners</note>
    </ligand>
</feature>
<feature type="binding site" evidence="7">
    <location>
        <begin position="330"/>
        <end position="332"/>
    </location>
    <ligand>
        <name>GTP</name>
        <dbReference type="ChEBI" id="CHEBI:37565"/>
    </ligand>
</feature>
<dbReference type="InterPro" id="IPR042110">
    <property type="entry name" value="Adenylosuccinate_synth_dom2"/>
</dbReference>
<keyword evidence="2 7" id="KW-0479">Metal-binding</keyword>
<keyword evidence="6 7" id="KW-0342">GTP-binding</keyword>
<comment type="function">
    <text evidence="7">Plays an important role in the de novo pathway of purine nucleotide biosynthesis. Catalyzes the first committed step in the biosynthesis of AMP from IMP.</text>
</comment>
<dbReference type="Gene3D" id="3.40.440.10">
    <property type="entry name" value="Adenylosuccinate Synthetase, subunit A, domain 1"/>
    <property type="match status" value="1"/>
</dbReference>
<dbReference type="InterPro" id="IPR042109">
    <property type="entry name" value="Adenylosuccinate_synth_dom1"/>
</dbReference>
<feature type="binding site" evidence="7">
    <location>
        <position position="39"/>
    </location>
    <ligand>
        <name>Mg(2+)</name>
        <dbReference type="ChEBI" id="CHEBI:18420"/>
    </ligand>
</feature>
<evidence type="ECO:0000256" key="4">
    <source>
        <dbReference type="ARBA" id="ARBA00022755"/>
    </source>
</evidence>
<dbReference type="PROSITE" id="PS01266">
    <property type="entry name" value="ADENYLOSUCCIN_SYN_1"/>
    <property type="match status" value="1"/>
</dbReference>
<keyword evidence="7" id="KW-0963">Cytoplasm</keyword>
<feature type="active site" description="Proton acceptor" evidence="7">
    <location>
        <position position="12"/>
    </location>
</feature>
<evidence type="ECO:0000313" key="10">
    <source>
        <dbReference type="Proteomes" id="UP001272052"/>
    </source>
</evidence>
<keyword evidence="5 7" id="KW-0460">Magnesium</keyword>
<evidence type="ECO:0000256" key="5">
    <source>
        <dbReference type="ARBA" id="ARBA00022842"/>
    </source>
</evidence>
<organism evidence="9 10">
    <name type="scientific">Methanimicrococcus hacksteinii</name>
    <dbReference type="NCBI Taxonomy" id="3028293"/>
    <lineage>
        <taxon>Archaea</taxon>
        <taxon>Methanobacteriati</taxon>
        <taxon>Methanobacteriota</taxon>
        <taxon>Stenosarchaea group</taxon>
        <taxon>Methanomicrobia</taxon>
        <taxon>Methanosarcinales</taxon>
        <taxon>Methanosarcinaceae</taxon>
        <taxon>Methanimicrococcus</taxon>
    </lineage>
</organism>
<evidence type="ECO:0000256" key="2">
    <source>
        <dbReference type="ARBA" id="ARBA00022723"/>
    </source>
</evidence>
<name>A0ABU3VMZ1_9EURY</name>
<dbReference type="NCBIfam" id="NF002223">
    <property type="entry name" value="PRK01117.1"/>
    <property type="match status" value="1"/>
</dbReference>
<feature type="binding site" description="in other chain" evidence="7">
    <location>
        <position position="238"/>
    </location>
    <ligand>
        <name>IMP</name>
        <dbReference type="ChEBI" id="CHEBI:58053"/>
        <note>ligand shared between dimeric partners</note>
    </ligand>
</feature>
<comment type="catalytic activity">
    <reaction evidence="7 8">
        <text>IMP + L-aspartate + GTP = N(6)-(1,2-dicarboxyethyl)-AMP + GDP + phosphate + 2 H(+)</text>
        <dbReference type="Rhea" id="RHEA:15753"/>
        <dbReference type="ChEBI" id="CHEBI:15378"/>
        <dbReference type="ChEBI" id="CHEBI:29991"/>
        <dbReference type="ChEBI" id="CHEBI:37565"/>
        <dbReference type="ChEBI" id="CHEBI:43474"/>
        <dbReference type="ChEBI" id="CHEBI:57567"/>
        <dbReference type="ChEBI" id="CHEBI:58053"/>
        <dbReference type="ChEBI" id="CHEBI:58189"/>
        <dbReference type="EC" id="6.3.4.4"/>
    </reaction>
</comment>
<dbReference type="GO" id="GO:0004019">
    <property type="term" value="F:adenylosuccinate synthase activity"/>
    <property type="evidence" value="ECO:0007669"/>
    <property type="project" value="UniProtKB-EC"/>
</dbReference>
<evidence type="ECO:0000313" key="9">
    <source>
        <dbReference type="EMBL" id="MDV0444725.1"/>
    </source>
</evidence>
<proteinExistence type="inferred from homology"/>
<evidence type="ECO:0000256" key="3">
    <source>
        <dbReference type="ARBA" id="ARBA00022741"/>
    </source>
</evidence>
<evidence type="ECO:0000256" key="1">
    <source>
        <dbReference type="ARBA" id="ARBA00022598"/>
    </source>
</evidence>
<dbReference type="HAMAP" id="MF_00011">
    <property type="entry name" value="Adenylosucc_synth"/>
    <property type="match status" value="1"/>
</dbReference>
<feature type="binding site" description="in other chain" evidence="7">
    <location>
        <begin position="12"/>
        <end position="15"/>
    </location>
    <ligand>
        <name>IMP</name>
        <dbReference type="ChEBI" id="CHEBI:58053"/>
        <note>ligand shared between dimeric partners</note>
    </ligand>
</feature>
<reference evidence="9 10" key="1">
    <citation type="submission" date="2023-06" db="EMBL/GenBank/DDBJ databases">
        <title>Genome sequence of Methanimicrococcus sp. At1.</title>
        <authorList>
            <person name="Protasov E."/>
            <person name="Platt K."/>
            <person name="Poehlein A."/>
            <person name="Daniel R."/>
            <person name="Brune A."/>
        </authorList>
    </citation>
    <scope>NUCLEOTIDE SEQUENCE [LARGE SCALE GENOMIC DNA]</scope>
    <source>
        <strain evidence="9 10">At1</strain>
    </source>
</reference>
<sequence length="441" mass="48757">MFTIITGAQFGDEGKGKIVDLLAEEYDLVARFQGGDNAGHTVVVDEETYKLHQIPSGILAGKKALIGPGVVLNPFSLTDELNMLKSRGISVTAENFGIDLKASIIMPYHIAMDTLGEFSEKDKIGTTKKGIAYAYSDRVLRNEIRLGDLFDEKLFYEKLKNLLPAKKEMISKIGGNPDNLFPAEEAERLLNIGKELQEYAVDVSYEINNSLRAGRKVLAEGAQGTFLDVVHGTQKYVTSSSTIAGSACVGLGVGPSQVTKTIGLVKAYITRVGNGPLPTELNDEVGRHLAEVGREYGTTTGRQRRCGWLDIPLLKKAINLNGYTELALTKLDVLTGLETIHMCVAYELDGERIDYPPTLTEDLERCVPIYGEGHGWEEPLGDIRNYYDLPYNARELIEYVEKICRVPVSYISVGPERNQIIKVDANRPKDPRCNPINRQLF</sequence>
<gene>
    <name evidence="7 9" type="primary">purA</name>
    <name evidence="9" type="ORF">MmiAt1_02610</name>
</gene>
<dbReference type="Gene3D" id="3.90.170.10">
    <property type="entry name" value="Adenylosuccinate Synthetase, subunit A, domain 3"/>
    <property type="match status" value="1"/>
</dbReference>
<keyword evidence="1 7" id="KW-0436">Ligase</keyword>
<evidence type="ECO:0000256" key="7">
    <source>
        <dbReference type="HAMAP-Rule" id="MF_00011"/>
    </source>
</evidence>
<comment type="subcellular location">
    <subcellularLocation>
        <location evidence="7">Cytoplasm</location>
    </subcellularLocation>
</comment>
<feature type="binding site" evidence="7">
    <location>
        <position position="304"/>
    </location>
    <ligand>
        <name>GTP</name>
        <dbReference type="ChEBI" id="CHEBI:37565"/>
    </ligand>
</feature>
<feature type="binding site" evidence="7">
    <location>
        <begin position="412"/>
        <end position="414"/>
    </location>
    <ligand>
        <name>GTP</name>
        <dbReference type="ChEBI" id="CHEBI:37565"/>
    </ligand>
</feature>
<keyword evidence="4 7" id="KW-0658">Purine biosynthesis</keyword>
<dbReference type="PANTHER" id="PTHR11846">
    <property type="entry name" value="ADENYLOSUCCINATE SYNTHETASE"/>
    <property type="match status" value="1"/>
</dbReference>
<feature type="binding site" description="in other chain" evidence="7">
    <location>
        <position position="127"/>
    </location>
    <ligand>
        <name>IMP</name>
        <dbReference type="ChEBI" id="CHEBI:58053"/>
        <note>ligand shared between dimeric partners</note>
    </ligand>
</feature>
<dbReference type="CDD" id="cd03108">
    <property type="entry name" value="AdSS"/>
    <property type="match status" value="1"/>
</dbReference>
<evidence type="ECO:0000256" key="8">
    <source>
        <dbReference type="RuleBase" id="RU000520"/>
    </source>
</evidence>
<dbReference type="Pfam" id="PF00709">
    <property type="entry name" value="Adenylsucc_synt"/>
    <property type="match status" value="1"/>
</dbReference>
<dbReference type="InterPro" id="IPR027417">
    <property type="entry name" value="P-loop_NTPase"/>
</dbReference>
<keyword evidence="10" id="KW-1185">Reference proteome</keyword>
<feature type="binding site" evidence="7">
    <location>
        <begin position="39"/>
        <end position="41"/>
    </location>
    <ligand>
        <name>GTP</name>
        <dbReference type="ChEBI" id="CHEBI:37565"/>
    </ligand>
</feature>
<keyword evidence="3 7" id="KW-0547">Nucleotide-binding</keyword>
<evidence type="ECO:0000256" key="6">
    <source>
        <dbReference type="ARBA" id="ARBA00023134"/>
    </source>
</evidence>
<feature type="binding site" evidence="7">
    <location>
        <position position="12"/>
    </location>
    <ligand>
        <name>Mg(2+)</name>
        <dbReference type="ChEBI" id="CHEBI:18420"/>
    </ligand>
</feature>